<evidence type="ECO:0000313" key="16">
    <source>
        <dbReference type="EMBL" id="OJT03466.1"/>
    </source>
</evidence>
<dbReference type="GO" id="GO:0035485">
    <property type="term" value="F:adenine/guanine mispair binding"/>
    <property type="evidence" value="ECO:0007669"/>
    <property type="project" value="TreeGrafter"/>
</dbReference>
<dbReference type="InterPro" id="IPR004036">
    <property type="entry name" value="Endonuclease-III-like_CS2"/>
</dbReference>
<dbReference type="GO" id="GO:0032357">
    <property type="term" value="F:oxidized purine DNA binding"/>
    <property type="evidence" value="ECO:0007669"/>
    <property type="project" value="TreeGrafter"/>
</dbReference>
<dbReference type="SUPFAM" id="SSF55811">
    <property type="entry name" value="Nudix"/>
    <property type="match status" value="1"/>
</dbReference>
<dbReference type="CDD" id="cd00056">
    <property type="entry name" value="ENDO3c"/>
    <property type="match status" value="1"/>
</dbReference>
<dbReference type="OMA" id="QQTRMET"/>
<feature type="region of interest" description="Disordered" evidence="14">
    <location>
        <begin position="424"/>
        <end position="453"/>
    </location>
</feature>
<dbReference type="InterPro" id="IPR015797">
    <property type="entry name" value="NUDIX_hydrolase-like_dom_sf"/>
</dbReference>
<comment type="similarity">
    <text evidence="3">Belongs to the Nth/MutY family.</text>
</comment>
<evidence type="ECO:0000256" key="8">
    <source>
        <dbReference type="ARBA" id="ARBA00022763"/>
    </source>
</evidence>
<dbReference type="GO" id="GO:0006298">
    <property type="term" value="P:mismatch repair"/>
    <property type="evidence" value="ECO:0007669"/>
    <property type="project" value="TreeGrafter"/>
</dbReference>
<dbReference type="STRING" id="154538.A0A1M2V7J2"/>
<keyword evidence="9" id="KW-0378">Hydrolase</keyword>
<evidence type="ECO:0000256" key="10">
    <source>
        <dbReference type="ARBA" id="ARBA00023004"/>
    </source>
</evidence>
<dbReference type="SUPFAM" id="SSF48150">
    <property type="entry name" value="DNA-glycosylase"/>
    <property type="match status" value="1"/>
</dbReference>
<evidence type="ECO:0000256" key="5">
    <source>
        <dbReference type="ARBA" id="ARBA00022023"/>
    </source>
</evidence>
<dbReference type="GO" id="GO:0034039">
    <property type="term" value="F:8-oxo-7,8-dihydroguanine DNA N-glycosylase activity"/>
    <property type="evidence" value="ECO:0007669"/>
    <property type="project" value="TreeGrafter"/>
</dbReference>
<dbReference type="PROSITE" id="PS01155">
    <property type="entry name" value="ENDONUCLEASE_III_2"/>
    <property type="match status" value="1"/>
</dbReference>
<protein>
    <recommendedName>
        <fullName evidence="5">Adenine DNA glycosylase</fullName>
        <ecNumber evidence="4">3.2.2.31</ecNumber>
    </recommendedName>
</protein>
<dbReference type="Gene3D" id="1.10.340.30">
    <property type="entry name" value="Hypothetical protein, domain 2"/>
    <property type="match status" value="1"/>
</dbReference>
<evidence type="ECO:0000256" key="2">
    <source>
        <dbReference type="ARBA" id="ARBA00001966"/>
    </source>
</evidence>
<evidence type="ECO:0000256" key="13">
    <source>
        <dbReference type="ARBA" id="ARBA00023295"/>
    </source>
</evidence>
<dbReference type="SMART" id="SM00478">
    <property type="entry name" value="ENDO3c"/>
    <property type="match status" value="1"/>
</dbReference>
<evidence type="ECO:0000256" key="1">
    <source>
        <dbReference type="ARBA" id="ARBA00000843"/>
    </source>
</evidence>
<dbReference type="GO" id="GO:0006285">
    <property type="term" value="P:base-excision repair, AP site formation"/>
    <property type="evidence" value="ECO:0007669"/>
    <property type="project" value="UniProtKB-ARBA"/>
</dbReference>
<accession>A0A1M2V7J2</accession>
<feature type="region of interest" description="Disordered" evidence="14">
    <location>
        <begin position="1"/>
        <end position="60"/>
    </location>
</feature>
<dbReference type="AlphaFoldDB" id="A0A1M2V7J2"/>
<dbReference type="EC" id="3.2.2.31" evidence="4"/>
<feature type="compositionally biased region" description="Basic residues" evidence="14">
    <location>
        <begin position="25"/>
        <end position="41"/>
    </location>
</feature>
<dbReference type="InterPro" id="IPR003651">
    <property type="entry name" value="Endonuclease3_FeS-loop_motif"/>
</dbReference>
<evidence type="ECO:0000256" key="7">
    <source>
        <dbReference type="ARBA" id="ARBA00022723"/>
    </source>
</evidence>
<keyword evidence="10" id="KW-0408">Iron</keyword>
<evidence type="ECO:0000256" key="3">
    <source>
        <dbReference type="ARBA" id="ARBA00008343"/>
    </source>
</evidence>
<proteinExistence type="inferred from homology"/>
<evidence type="ECO:0000256" key="11">
    <source>
        <dbReference type="ARBA" id="ARBA00023014"/>
    </source>
</evidence>
<dbReference type="GO" id="GO:0000701">
    <property type="term" value="F:purine-specific mismatch base pair DNA N-glycosylase activity"/>
    <property type="evidence" value="ECO:0007669"/>
    <property type="project" value="UniProtKB-EC"/>
</dbReference>
<dbReference type="GO" id="GO:0046872">
    <property type="term" value="F:metal ion binding"/>
    <property type="evidence" value="ECO:0007669"/>
    <property type="project" value="UniProtKB-KW"/>
</dbReference>
<dbReference type="FunFam" id="1.10.340.30:FF:000002">
    <property type="entry name" value="Adenine DNA glycosylase"/>
    <property type="match status" value="1"/>
</dbReference>
<dbReference type="Proteomes" id="UP000184267">
    <property type="component" value="Unassembled WGS sequence"/>
</dbReference>
<keyword evidence="17" id="KW-1185">Reference proteome</keyword>
<organism evidence="16 17">
    <name type="scientific">Trametes pubescens</name>
    <name type="common">White-rot fungus</name>
    <dbReference type="NCBI Taxonomy" id="154538"/>
    <lineage>
        <taxon>Eukaryota</taxon>
        <taxon>Fungi</taxon>
        <taxon>Dikarya</taxon>
        <taxon>Basidiomycota</taxon>
        <taxon>Agaricomycotina</taxon>
        <taxon>Agaricomycetes</taxon>
        <taxon>Polyporales</taxon>
        <taxon>Polyporaceae</taxon>
        <taxon>Trametes</taxon>
    </lineage>
</organism>
<dbReference type="EMBL" id="MNAD01001612">
    <property type="protein sequence ID" value="OJT03466.1"/>
    <property type="molecule type" value="Genomic_DNA"/>
</dbReference>
<evidence type="ECO:0000256" key="14">
    <source>
        <dbReference type="SAM" id="MobiDB-lite"/>
    </source>
</evidence>
<dbReference type="InterPro" id="IPR003265">
    <property type="entry name" value="HhH-GPD_domain"/>
</dbReference>
<evidence type="ECO:0000313" key="17">
    <source>
        <dbReference type="Proteomes" id="UP000184267"/>
    </source>
</evidence>
<dbReference type="GO" id="GO:0005634">
    <property type="term" value="C:nucleus"/>
    <property type="evidence" value="ECO:0007669"/>
    <property type="project" value="TreeGrafter"/>
</dbReference>
<feature type="region of interest" description="Disordered" evidence="14">
    <location>
        <begin position="508"/>
        <end position="541"/>
    </location>
</feature>
<comment type="caution">
    <text evidence="16">The sequence shown here is derived from an EMBL/GenBank/DDBJ whole genome shotgun (WGS) entry which is preliminary data.</text>
</comment>
<evidence type="ECO:0000256" key="6">
    <source>
        <dbReference type="ARBA" id="ARBA00022485"/>
    </source>
</evidence>
<evidence type="ECO:0000259" key="15">
    <source>
        <dbReference type="SMART" id="SM00478"/>
    </source>
</evidence>
<sequence>MSRKRKAELSDSGSEYEDASFEQKKPRRAVKAKKIQTKSKGKRGENVDASNGAESDLESGEMLPVRPHAAAMHLLASPGPSRAALLQWYDGVHAVRGMPWRKPYQHSWDAEEKAQRAYEVWVSEIMLQQTQVATVIPYYNKWMERFPTIRALAASDIDTVNGLWKGLGYYSRAARLLSGAQKAVEEFGGRLPDNAQDMESKIPGIGRYSAGAICSIAYSQCVPVLDGNVHRLMSRLLALHAPPKAKQTLDVLWAGASAFVKDAERPGDVNQALIELGSTVCKVRDPACTSCPLQPWCGAYEQQACAGTQDEGAKDATSSAGHAVPDIEELCALCEPLPAGSPATAYPMKAEKKKAREELDIVNVIEWRTHAAKGERWFLLVRRPEGGLLAGLHEFPTAPNVPVTKSTSAHIEIADSLLAALLTSPPPPAAKSDGQTARRTAAPPAPAAPARTPASLRVAKIVPAGDVLHIFSHIRKTYRVQWVVLEGGTSEEPPALVQEPDFALFGAAASSTSKGKAPQKTRKGSSDRSRGKFSPAASSRPQGSLWVHMEAVADTNIGTGVMKIWRQVRALWDDAESDDDND</sequence>
<dbReference type="Gene3D" id="3.90.79.10">
    <property type="entry name" value="Nucleoside Triphosphate Pyrophosphohydrolase"/>
    <property type="match status" value="1"/>
</dbReference>
<dbReference type="SMART" id="SM00525">
    <property type="entry name" value="FES"/>
    <property type="match status" value="1"/>
</dbReference>
<feature type="domain" description="HhH-GPD" evidence="15">
    <location>
        <begin position="126"/>
        <end position="279"/>
    </location>
</feature>
<keyword evidence="11" id="KW-0411">Iron-sulfur</keyword>
<dbReference type="PANTHER" id="PTHR42944:SF1">
    <property type="entry name" value="ADENINE DNA GLYCOSYLASE"/>
    <property type="match status" value="1"/>
</dbReference>
<keyword evidence="6" id="KW-0004">4Fe-4S</keyword>
<comment type="catalytic activity">
    <reaction evidence="1">
        <text>Hydrolyzes free adenine bases from 7,8-dihydro-8-oxoguanine:adenine mismatched double-stranded DNA, leaving an apurinic site.</text>
        <dbReference type="EC" id="3.2.2.31"/>
    </reaction>
</comment>
<name>A0A1M2V7J2_TRAPU</name>
<evidence type="ECO:0000256" key="12">
    <source>
        <dbReference type="ARBA" id="ARBA00023204"/>
    </source>
</evidence>
<feature type="compositionally biased region" description="Low complexity" evidence="14">
    <location>
        <begin position="437"/>
        <end position="453"/>
    </location>
</feature>
<dbReference type="Gene3D" id="1.10.1670.10">
    <property type="entry name" value="Helix-hairpin-Helix base-excision DNA repair enzymes (C-terminal)"/>
    <property type="match status" value="1"/>
</dbReference>
<dbReference type="PANTHER" id="PTHR42944">
    <property type="entry name" value="ADENINE DNA GLYCOSYLASE"/>
    <property type="match status" value="1"/>
</dbReference>
<keyword evidence="7" id="KW-0479">Metal-binding</keyword>
<evidence type="ECO:0000256" key="4">
    <source>
        <dbReference type="ARBA" id="ARBA00012045"/>
    </source>
</evidence>
<comment type="cofactor">
    <cofactor evidence="2">
        <name>[4Fe-4S] cluster</name>
        <dbReference type="ChEBI" id="CHEBI:49883"/>
    </cofactor>
</comment>
<dbReference type="InterPro" id="IPR011257">
    <property type="entry name" value="DNA_glycosylase"/>
</dbReference>
<gene>
    <name evidence="16" type="ORF">TRAPUB_5885</name>
</gene>
<dbReference type="InterPro" id="IPR023170">
    <property type="entry name" value="HhH_base_excis_C"/>
</dbReference>
<keyword evidence="12" id="KW-0234">DNA repair</keyword>
<reference evidence="16 17" key="1">
    <citation type="submission" date="2016-10" db="EMBL/GenBank/DDBJ databases">
        <title>Genome sequence of the basidiomycete white-rot fungus Trametes pubescens.</title>
        <authorList>
            <person name="Makela M.R."/>
            <person name="Granchi Z."/>
            <person name="Peng M."/>
            <person name="De Vries R.P."/>
            <person name="Grigoriev I."/>
            <person name="Riley R."/>
            <person name="Hilden K."/>
        </authorList>
    </citation>
    <scope>NUCLEOTIDE SEQUENCE [LARGE SCALE GENOMIC DNA]</scope>
    <source>
        <strain evidence="16 17">FBCC735</strain>
    </source>
</reference>
<dbReference type="Pfam" id="PF00730">
    <property type="entry name" value="HhH-GPD"/>
    <property type="match status" value="1"/>
</dbReference>
<dbReference type="GO" id="GO:0051539">
    <property type="term" value="F:4 iron, 4 sulfur cluster binding"/>
    <property type="evidence" value="ECO:0007669"/>
    <property type="project" value="UniProtKB-KW"/>
</dbReference>
<evidence type="ECO:0000256" key="9">
    <source>
        <dbReference type="ARBA" id="ARBA00022801"/>
    </source>
</evidence>
<keyword evidence="13" id="KW-0326">Glycosidase</keyword>
<dbReference type="InterPro" id="IPR044298">
    <property type="entry name" value="MIG/MutY"/>
</dbReference>
<keyword evidence="8" id="KW-0227">DNA damage</keyword>
<dbReference type="OrthoDB" id="10248838at2759"/>